<dbReference type="Gene3D" id="3.40.190.10">
    <property type="entry name" value="Periplasmic binding protein-like II"/>
    <property type="match status" value="1"/>
</dbReference>
<evidence type="ECO:0000313" key="2">
    <source>
        <dbReference type="EMBL" id="UZJ26101.1"/>
    </source>
</evidence>
<dbReference type="PROSITE" id="PS51257">
    <property type="entry name" value="PROKAR_LIPOPROTEIN"/>
    <property type="match status" value="1"/>
</dbReference>
<keyword evidence="3" id="KW-1185">Reference proteome</keyword>
<dbReference type="Pfam" id="PF00496">
    <property type="entry name" value="SBP_bac_5"/>
    <property type="match status" value="1"/>
</dbReference>
<dbReference type="Gene3D" id="3.90.76.10">
    <property type="entry name" value="Dipeptide-binding Protein, Domain 1"/>
    <property type="match status" value="1"/>
</dbReference>
<reference evidence="2" key="1">
    <citation type="submission" date="2022-10" db="EMBL/GenBank/DDBJ databases">
        <title>Rhodococcus sp.75.</title>
        <authorList>
            <person name="Sun M."/>
        </authorList>
    </citation>
    <scope>NUCLEOTIDE SEQUENCE</scope>
    <source>
        <strain evidence="2">75</strain>
    </source>
</reference>
<dbReference type="PANTHER" id="PTHR30290:SF65">
    <property type="entry name" value="MONOACYL PHOSPHATIDYLINOSITOL TETRAMANNOSIDE-BINDING PROTEIN LPQW-RELATED"/>
    <property type="match status" value="1"/>
</dbReference>
<proteinExistence type="predicted"/>
<dbReference type="PANTHER" id="PTHR30290">
    <property type="entry name" value="PERIPLASMIC BINDING COMPONENT OF ABC TRANSPORTER"/>
    <property type="match status" value="1"/>
</dbReference>
<dbReference type="Gene3D" id="3.10.105.10">
    <property type="entry name" value="Dipeptide-binding Protein, Domain 3"/>
    <property type="match status" value="1"/>
</dbReference>
<dbReference type="InterPro" id="IPR000914">
    <property type="entry name" value="SBP_5_dom"/>
</dbReference>
<evidence type="ECO:0000313" key="3">
    <source>
        <dbReference type="Proteomes" id="UP001164965"/>
    </source>
</evidence>
<evidence type="ECO:0000259" key="1">
    <source>
        <dbReference type="Pfam" id="PF00496"/>
    </source>
</evidence>
<feature type="domain" description="Solute-binding protein family 5" evidence="1">
    <location>
        <begin position="87"/>
        <end position="434"/>
    </location>
</feature>
<name>A0ABY6P376_9NOCA</name>
<sequence length="553" mass="55274">MRARWALGGVLGTALLLGGCTTGPTPTDDAGPFLGLALAGGVTTYNPSTVAGAAGAGPEALARVLPGFSYTGPAGTPVSDTDVGTATELSPEPLTLRYTFDDAAVWSDGVPAGCADLVLARLAHSGANGFSAASTVGYADIAEVACAAGDRSATVTFAPGRADPDWRSLFGAGDLMPAHVAERATGVADVVAAVRDQHTAALARLATFWSTGWDLTPGALDQALLPALGPYRVDTLGADGILGLVANERWWGTAPGVGRLQVHLDDQDPAALLASGAVQVADLPSSPELVSALGAVVGAQVATRTTTTAEQLVLDLRGTFANPALRTALAQCLPRAGLLAQQVTPADPGPTDPGPTVLDTRLTLPGRPDSPRGPRVVAQHVAAAAATVSGLGRAGTVVRIGYHAPDPVRARTVELVARACAPAGFTVTDAGSPGSAPTDLGAGSVDAVLGSSPASTSPAVRGASLRTGAAADTGGYSDARVDQVLDALTVTTSVEDGVALCTEAEALLWADLPTVPLHLQQRTTAVTAAVTGVVPTPAAVGVGWNVDRWVAAG</sequence>
<dbReference type="RefSeq" id="WP_265384205.1">
    <property type="nucleotide sequence ID" value="NZ_CP110615.1"/>
</dbReference>
<dbReference type="Proteomes" id="UP001164965">
    <property type="component" value="Chromosome"/>
</dbReference>
<organism evidence="2 3">
    <name type="scientific">Rhodococcus antarcticus</name>
    <dbReference type="NCBI Taxonomy" id="2987751"/>
    <lineage>
        <taxon>Bacteria</taxon>
        <taxon>Bacillati</taxon>
        <taxon>Actinomycetota</taxon>
        <taxon>Actinomycetes</taxon>
        <taxon>Mycobacteriales</taxon>
        <taxon>Nocardiaceae</taxon>
        <taxon>Rhodococcus</taxon>
    </lineage>
</organism>
<dbReference type="InterPro" id="IPR039424">
    <property type="entry name" value="SBP_5"/>
</dbReference>
<dbReference type="EMBL" id="CP110615">
    <property type="protein sequence ID" value="UZJ26101.1"/>
    <property type="molecule type" value="Genomic_DNA"/>
</dbReference>
<gene>
    <name evidence="2" type="ORF">RHODO2019_06680</name>
</gene>
<protein>
    <submittedName>
        <fullName evidence="2">ABC transporter substrate-binding protein</fullName>
    </submittedName>
</protein>
<dbReference type="SUPFAM" id="SSF53850">
    <property type="entry name" value="Periplasmic binding protein-like II"/>
    <property type="match status" value="1"/>
</dbReference>
<accession>A0ABY6P376</accession>